<gene>
    <name evidence="6" type="ORF">CBM2594_B50244</name>
</gene>
<dbReference type="PANTHER" id="PTHR30055">
    <property type="entry name" value="HTH-TYPE TRANSCRIPTIONAL REGULATOR RUTR"/>
    <property type="match status" value="1"/>
</dbReference>
<keyword evidence="3" id="KW-0804">Transcription</keyword>
<dbReference type="PANTHER" id="PTHR30055:SF234">
    <property type="entry name" value="HTH-TYPE TRANSCRIPTIONAL REGULATOR BETI"/>
    <property type="match status" value="1"/>
</dbReference>
<dbReference type="GO" id="GO:0003700">
    <property type="term" value="F:DNA-binding transcription factor activity"/>
    <property type="evidence" value="ECO:0007669"/>
    <property type="project" value="TreeGrafter"/>
</dbReference>
<dbReference type="Proteomes" id="UP000257139">
    <property type="component" value="Chromosome CBM2594_b"/>
</dbReference>
<dbReference type="AlphaFoldDB" id="A0A7Z7JGV0"/>
<keyword evidence="2 4" id="KW-0238">DNA-binding</keyword>
<reference evidence="6 7" key="1">
    <citation type="submission" date="2018-01" db="EMBL/GenBank/DDBJ databases">
        <authorList>
            <person name="Clerissi C."/>
        </authorList>
    </citation>
    <scope>NUCLEOTIDE SEQUENCE [LARGE SCALE GENOMIC DNA]</scope>
    <source>
        <strain evidence="6">Cupriavidus taiwanensis STM 6021</strain>
    </source>
</reference>
<dbReference type="InterPro" id="IPR009057">
    <property type="entry name" value="Homeodomain-like_sf"/>
</dbReference>
<evidence type="ECO:0000256" key="2">
    <source>
        <dbReference type="ARBA" id="ARBA00023125"/>
    </source>
</evidence>
<dbReference type="EMBL" id="LT978514">
    <property type="protein sequence ID" value="SPC23003.1"/>
    <property type="molecule type" value="Genomic_DNA"/>
</dbReference>
<dbReference type="InterPro" id="IPR001647">
    <property type="entry name" value="HTH_TetR"/>
</dbReference>
<evidence type="ECO:0000259" key="5">
    <source>
        <dbReference type="PROSITE" id="PS50977"/>
    </source>
</evidence>
<proteinExistence type="predicted"/>
<accession>A0A7Z7JGV0</accession>
<dbReference type="Pfam" id="PF00440">
    <property type="entry name" value="TetR_N"/>
    <property type="match status" value="1"/>
</dbReference>
<evidence type="ECO:0000256" key="1">
    <source>
        <dbReference type="ARBA" id="ARBA00023015"/>
    </source>
</evidence>
<feature type="DNA-binding region" description="H-T-H motif" evidence="4">
    <location>
        <begin position="53"/>
        <end position="72"/>
    </location>
</feature>
<dbReference type="Gene3D" id="1.10.357.10">
    <property type="entry name" value="Tetracycline Repressor, domain 2"/>
    <property type="match status" value="1"/>
</dbReference>
<dbReference type="SUPFAM" id="SSF46689">
    <property type="entry name" value="Homeodomain-like"/>
    <property type="match status" value="1"/>
</dbReference>
<keyword evidence="1" id="KW-0805">Transcription regulation</keyword>
<evidence type="ECO:0000313" key="6">
    <source>
        <dbReference type="EMBL" id="SPC23003.1"/>
    </source>
</evidence>
<name>A0A7Z7JGV0_9BURK</name>
<dbReference type="PROSITE" id="PS50977">
    <property type="entry name" value="HTH_TETR_2"/>
    <property type="match status" value="1"/>
</dbReference>
<evidence type="ECO:0000256" key="3">
    <source>
        <dbReference type="ARBA" id="ARBA00023163"/>
    </source>
</evidence>
<evidence type="ECO:0000256" key="4">
    <source>
        <dbReference type="PROSITE-ProRule" id="PRU00335"/>
    </source>
</evidence>
<dbReference type="InterPro" id="IPR050109">
    <property type="entry name" value="HTH-type_TetR-like_transc_reg"/>
</dbReference>
<evidence type="ECO:0000313" key="7">
    <source>
        <dbReference type="Proteomes" id="UP000257139"/>
    </source>
</evidence>
<feature type="domain" description="HTH tetR-type" evidence="5">
    <location>
        <begin position="30"/>
        <end position="90"/>
    </location>
</feature>
<protein>
    <submittedName>
        <fullName evidence="6">Transcriptional regulator TetR family</fullName>
    </submittedName>
</protein>
<sequence length="224" mass="24371">MEALHRAGTASGPGAIATIRPMPSQAERSASTRQSLIDAAATLLIDQGYAAFSEARVCELAGTSRGSLRHHFPEGRYDLLPAMLDSLLEREAARLAALGPLSPSLRLHLMLHVLASRPQRHASLAILEVWMATRGDVRLARAVQAPLAAVPQRLFGQPPDAAPQPEWLALRCFLHGATLHSFAPDYDAQQLSEAVRWLIAQLPRPDGLDTLLARMLAQPRQPVR</sequence>
<dbReference type="GO" id="GO:0000976">
    <property type="term" value="F:transcription cis-regulatory region binding"/>
    <property type="evidence" value="ECO:0007669"/>
    <property type="project" value="TreeGrafter"/>
</dbReference>
<organism evidence="6 7">
    <name type="scientific">Cupriavidus taiwanensis</name>
    <dbReference type="NCBI Taxonomy" id="164546"/>
    <lineage>
        <taxon>Bacteria</taxon>
        <taxon>Pseudomonadati</taxon>
        <taxon>Pseudomonadota</taxon>
        <taxon>Betaproteobacteria</taxon>
        <taxon>Burkholderiales</taxon>
        <taxon>Burkholderiaceae</taxon>
        <taxon>Cupriavidus</taxon>
    </lineage>
</organism>